<reference evidence="4 5" key="1">
    <citation type="submission" date="2018-10" db="EMBL/GenBank/DDBJ databases">
        <title>Marmoricola sp. 4Q3S-7 whole genome shotgun sequence.</title>
        <authorList>
            <person name="Li F."/>
        </authorList>
    </citation>
    <scope>NUCLEOTIDE SEQUENCE [LARGE SCALE GENOMIC DNA]</scope>
    <source>
        <strain evidence="4 5">4Q3S-7</strain>
    </source>
</reference>
<comment type="caution">
    <text evidence="4">The sequence shown here is derived from an EMBL/GenBank/DDBJ whole genome shotgun (WGS) entry which is preliminary data.</text>
</comment>
<evidence type="ECO:0000259" key="3">
    <source>
        <dbReference type="PROSITE" id="PS50893"/>
    </source>
</evidence>
<dbReference type="PANTHER" id="PTHR24220">
    <property type="entry name" value="IMPORT ATP-BINDING PROTEIN"/>
    <property type="match status" value="1"/>
</dbReference>
<evidence type="ECO:0000256" key="1">
    <source>
        <dbReference type="ARBA" id="ARBA00022741"/>
    </source>
</evidence>
<dbReference type="InterPro" id="IPR003439">
    <property type="entry name" value="ABC_transporter-like_ATP-bd"/>
</dbReference>
<organism evidence="4 5">
    <name type="scientific">Nocardioides mangrovicus</name>
    <dbReference type="NCBI Taxonomy" id="2478913"/>
    <lineage>
        <taxon>Bacteria</taxon>
        <taxon>Bacillati</taxon>
        <taxon>Actinomycetota</taxon>
        <taxon>Actinomycetes</taxon>
        <taxon>Propionibacteriales</taxon>
        <taxon>Nocardioidaceae</taxon>
        <taxon>Nocardioides</taxon>
    </lineage>
</organism>
<dbReference type="SUPFAM" id="SSF52540">
    <property type="entry name" value="P-loop containing nucleoside triphosphate hydrolases"/>
    <property type="match status" value="1"/>
</dbReference>
<dbReference type="PROSITE" id="PS00211">
    <property type="entry name" value="ABC_TRANSPORTER_1"/>
    <property type="match status" value="1"/>
</dbReference>
<evidence type="ECO:0000313" key="4">
    <source>
        <dbReference type="EMBL" id="RLV49319.1"/>
    </source>
</evidence>
<dbReference type="EMBL" id="RDBE01000007">
    <property type="protein sequence ID" value="RLV49319.1"/>
    <property type="molecule type" value="Genomic_DNA"/>
</dbReference>
<dbReference type="InterPro" id="IPR003593">
    <property type="entry name" value="AAA+_ATPase"/>
</dbReference>
<dbReference type="Pfam" id="PF00005">
    <property type="entry name" value="ABC_tran"/>
    <property type="match status" value="1"/>
</dbReference>
<accession>A0A3L8P446</accession>
<dbReference type="InterPro" id="IPR027417">
    <property type="entry name" value="P-loop_NTPase"/>
</dbReference>
<dbReference type="PROSITE" id="PS50893">
    <property type="entry name" value="ABC_TRANSPORTER_2"/>
    <property type="match status" value="1"/>
</dbReference>
<name>A0A3L8P446_9ACTN</name>
<dbReference type="InterPro" id="IPR017871">
    <property type="entry name" value="ABC_transporter-like_CS"/>
</dbReference>
<gene>
    <name evidence="4" type="ORF">D9V37_12325</name>
</gene>
<keyword evidence="5" id="KW-1185">Reference proteome</keyword>
<dbReference type="RefSeq" id="WP_121806421.1">
    <property type="nucleotide sequence ID" value="NZ_RDBE01000007.1"/>
</dbReference>
<dbReference type="SMART" id="SM00382">
    <property type="entry name" value="AAA"/>
    <property type="match status" value="1"/>
</dbReference>
<feature type="domain" description="ABC transporter" evidence="3">
    <location>
        <begin position="4"/>
        <end position="230"/>
    </location>
</feature>
<keyword evidence="1" id="KW-0547">Nucleotide-binding</keyword>
<proteinExistence type="predicted"/>
<keyword evidence="2 4" id="KW-0067">ATP-binding</keyword>
<dbReference type="GO" id="GO:0022857">
    <property type="term" value="F:transmembrane transporter activity"/>
    <property type="evidence" value="ECO:0007669"/>
    <property type="project" value="TreeGrafter"/>
</dbReference>
<protein>
    <submittedName>
        <fullName evidence="4">ATP-binding cassette domain-containing protein</fullName>
    </submittedName>
</protein>
<dbReference type="GO" id="GO:0016887">
    <property type="term" value="F:ATP hydrolysis activity"/>
    <property type="evidence" value="ECO:0007669"/>
    <property type="project" value="InterPro"/>
</dbReference>
<sequence length="231" mass="23966">MTGLRATSLSVSYGDLVALQPVDLDVPAGRFVAVTGPSGAGKTSLLWALAGALRPTQGEVRVDDVVIGDREQAAALGVVLVPQGNGLATALTAYENALVPLLAVGVRPAAARKRADDALAVVGLEESGGHLVEELSGGQQQRVALARAFAAHAHVLLADEPTSDLDATNRERMIAVMRAEADRGAVVVMSTHDPEAAARADAELALDQGVARWVPKERQRDGSHRAGPTHC</sequence>
<dbReference type="Gene3D" id="3.40.50.300">
    <property type="entry name" value="P-loop containing nucleotide triphosphate hydrolases"/>
    <property type="match status" value="1"/>
</dbReference>
<dbReference type="OrthoDB" id="3176024at2"/>
<dbReference type="InterPro" id="IPR015854">
    <property type="entry name" value="ABC_transpr_LolD-like"/>
</dbReference>
<evidence type="ECO:0000313" key="5">
    <source>
        <dbReference type="Proteomes" id="UP000281708"/>
    </source>
</evidence>
<dbReference type="Proteomes" id="UP000281708">
    <property type="component" value="Unassembled WGS sequence"/>
</dbReference>
<dbReference type="AlphaFoldDB" id="A0A3L8P446"/>
<evidence type="ECO:0000256" key="2">
    <source>
        <dbReference type="ARBA" id="ARBA00022840"/>
    </source>
</evidence>
<dbReference type="GO" id="GO:0005524">
    <property type="term" value="F:ATP binding"/>
    <property type="evidence" value="ECO:0007669"/>
    <property type="project" value="UniProtKB-KW"/>
</dbReference>
<dbReference type="GO" id="GO:0005886">
    <property type="term" value="C:plasma membrane"/>
    <property type="evidence" value="ECO:0007669"/>
    <property type="project" value="TreeGrafter"/>
</dbReference>